<keyword evidence="4 6" id="KW-1133">Transmembrane helix</keyword>
<dbReference type="Pfam" id="PF00335">
    <property type="entry name" value="Tetraspanin"/>
    <property type="match status" value="1"/>
</dbReference>
<evidence type="ECO:0000256" key="3">
    <source>
        <dbReference type="ARBA" id="ARBA00022692"/>
    </source>
</evidence>
<accession>A0ABC8QQR8</accession>
<protein>
    <recommendedName>
        <fullName evidence="9">Tetraspanin-8</fullName>
    </recommendedName>
</protein>
<evidence type="ECO:0008006" key="9">
    <source>
        <dbReference type="Google" id="ProtNLM"/>
    </source>
</evidence>
<dbReference type="EMBL" id="CAUOFW020000203">
    <property type="protein sequence ID" value="CAK9133817.1"/>
    <property type="molecule type" value="Genomic_DNA"/>
</dbReference>
<name>A0ABC8QQR8_9AQUA</name>
<feature type="transmembrane region" description="Helical" evidence="6">
    <location>
        <begin position="231"/>
        <end position="249"/>
    </location>
</feature>
<evidence type="ECO:0000256" key="1">
    <source>
        <dbReference type="ARBA" id="ARBA00004141"/>
    </source>
</evidence>
<dbReference type="PANTHER" id="PTHR32191">
    <property type="entry name" value="TETRASPANIN-8-RELATED"/>
    <property type="match status" value="1"/>
</dbReference>
<keyword evidence="3 6" id="KW-0812">Transmembrane</keyword>
<comment type="subcellular location">
    <subcellularLocation>
        <location evidence="1">Membrane</location>
        <topology evidence="1">Multi-pass membrane protein</topology>
    </subcellularLocation>
</comment>
<dbReference type="Proteomes" id="UP001642360">
    <property type="component" value="Unassembled WGS sequence"/>
</dbReference>
<evidence type="ECO:0000256" key="4">
    <source>
        <dbReference type="ARBA" id="ARBA00022989"/>
    </source>
</evidence>
<evidence type="ECO:0000256" key="2">
    <source>
        <dbReference type="ARBA" id="ARBA00006840"/>
    </source>
</evidence>
<feature type="transmembrane region" description="Helical" evidence="6">
    <location>
        <begin position="44"/>
        <end position="64"/>
    </location>
</feature>
<proteinExistence type="inferred from homology"/>
<keyword evidence="8" id="KW-1185">Reference proteome</keyword>
<dbReference type="GO" id="GO:0016020">
    <property type="term" value="C:membrane"/>
    <property type="evidence" value="ECO:0007669"/>
    <property type="project" value="UniProtKB-SubCell"/>
</dbReference>
<dbReference type="PROSITE" id="PS00421">
    <property type="entry name" value="TM4_1"/>
    <property type="match status" value="1"/>
</dbReference>
<comment type="caution">
    <text evidence="7">The sequence shown here is derived from an EMBL/GenBank/DDBJ whole genome shotgun (WGS) entry which is preliminary data.</text>
</comment>
<evidence type="ECO:0000313" key="7">
    <source>
        <dbReference type="EMBL" id="CAK9133817.1"/>
    </source>
</evidence>
<reference evidence="7 8" key="1">
    <citation type="submission" date="2024-02" db="EMBL/GenBank/DDBJ databases">
        <authorList>
            <person name="Vignale AGUSTIN F."/>
            <person name="Sosa J E."/>
            <person name="Modenutti C."/>
        </authorList>
    </citation>
    <scope>NUCLEOTIDE SEQUENCE [LARGE SCALE GENOMIC DNA]</scope>
</reference>
<dbReference type="InterPro" id="IPR018503">
    <property type="entry name" value="Tetraspanin_CS"/>
</dbReference>
<comment type="similarity">
    <text evidence="2">Belongs to the tetraspanin (TM4SF) family.</text>
</comment>
<sequence>MVRVSNGLITFLNLVSLIISVAAIGYSLWLYTHNGTLCQKVIQKPLLILGVSLLFMSLLGLIGSCCRVSFLLWIYLFVMFVLIVGLFCFTLFTIIVTNKGVGKAISGRGYKEYRLGDYSRWLQKYVVNGNNWDEIKSCLVDLHFCHKLAGEKAEEFYKHSLSPTESGCCKPPSYCGFQFENATFWTVPKSGPAVPDSDCTMWSNNQTELCFDCKSCKAGVLANMRREWRQLAIINFIIIIIIICIYSVACCALRNNRADGYQRHKGGYP</sequence>
<feature type="transmembrane region" description="Helical" evidence="6">
    <location>
        <begin position="70"/>
        <end position="96"/>
    </location>
</feature>
<dbReference type="AlphaFoldDB" id="A0ABC8QQR8"/>
<organism evidence="7 8">
    <name type="scientific">Ilex paraguariensis</name>
    <name type="common">yerba mate</name>
    <dbReference type="NCBI Taxonomy" id="185542"/>
    <lineage>
        <taxon>Eukaryota</taxon>
        <taxon>Viridiplantae</taxon>
        <taxon>Streptophyta</taxon>
        <taxon>Embryophyta</taxon>
        <taxon>Tracheophyta</taxon>
        <taxon>Spermatophyta</taxon>
        <taxon>Magnoliopsida</taxon>
        <taxon>eudicotyledons</taxon>
        <taxon>Gunneridae</taxon>
        <taxon>Pentapetalae</taxon>
        <taxon>asterids</taxon>
        <taxon>campanulids</taxon>
        <taxon>Aquifoliales</taxon>
        <taxon>Aquifoliaceae</taxon>
        <taxon>Ilex</taxon>
    </lineage>
</organism>
<feature type="transmembrane region" description="Helical" evidence="6">
    <location>
        <begin position="12"/>
        <end position="32"/>
    </location>
</feature>
<evidence type="ECO:0000256" key="5">
    <source>
        <dbReference type="ARBA" id="ARBA00023136"/>
    </source>
</evidence>
<dbReference type="InterPro" id="IPR018499">
    <property type="entry name" value="Tetraspanin/Peripherin"/>
</dbReference>
<evidence type="ECO:0000256" key="6">
    <source>
        <dbReference type="SAM" id="Phobius"/>
    </source>
</evidence>
<evidence type="ECO:0000313" key="8">
    <source>
        <dbReference type="Proteomes" id="UP001642360"/>
    </source>
</evidence>
<gene>
    <name evidence="7" type="ORF">ILEXP_LOCUS741</name>
</gene>
<keyword evidence="5 6" id="KW-0472">Membrane</keyword>
<dbReference type="InterPro" id="IPR044991">
    <property type="entry name" value="TET_plant"/>
</dbReference>